<dbReference type="Proteomes" id="UP001595548">
    <property type="component" value="Unassembled WGS sequence"/>
</dbReference>
<evidence type="ECO:0000313" key="3">
    <source>
        <dbReference type="Proteomes" id="UP001595548"/>
    </source>
</evidence>
<organism evidence="2 3">
    <name type="scientific">Gilvimarinus japonicus</name>
    <dbReference type="NCBI Taxonomy" id="1796469"/>
    <lineage>
        <taxon>Bacteria</taxon>
        <taxon>Pseudomonadati</taxon>
        <taxon>Pseudomonadota</taxon>
        <taxon>Gammaproteobacteria</taxon>
        <taxon>Cellvibrionales</taxon>
        <taxon>Cellvibrionaceae</taxon>
        <taxon>Gilvimarinus</taxon>
    </lineage>
</organism>
<protein>
    <submittedName>
        <fullName evidence="2">Uncharacterized protein</fullName>
    </submittedName>
</protein>
<dbReference type="EMBL" id="JBHRTL010000007">
    <property type="protein sequence ID" value="MFC3155868.1"/>
    <property type="molecule type" value="Genomic_DNA"/>
</dbReference>
<proteinExistence type="predicted"/>
<gene>
    <name evidence="2" type="ORF">ACFOEB_11705</name>
</gene>
<keyword evidence="1" id="KW-0472">Membrane</keyword>
<sequence>MKFIDDRDIPGCPFEFVSLFTEKGILAKHNSEFQNARFHYMEKNGIWVLLNTQYEDATILLTKSSHKVNEPLSQDQMSILEREAKKLLYRASSRFFSVLAKRLFYIVLLAGTAYLGFHIIKAT</sequence>
<dbReference type="RefSeq" id="WP_382416835.1">
    <property type="nucleotide sequence ID" value="NZ_AP031500.1"/>
</dbReference>
<keyword evidence="3" id="KW-1185">Reference proteome</keyword>
<keyword evidence="1" id="KW-0812">Transmembrane</keyword>
<evidence type="ECO:0000256" key="1">
    <source>
        <dbReference type="SAM" id="Phobius"/>
    </source>
</evidence>
<reference evidence="3" key="1">
    <citation type="journal article" date="2019" name="Int. J. Syst. Evol. Microbiol.">
        <title>The Global Catalogue of Microorganisms (GCM) 10K type strain sequencing project: providing services to taxonomists for standard genome sequencing and annotation.</title>
        <authorList>
            <consortium name="The Broad Institute Genomics Platform"/>
            <consortium name="The Broad Institute Genome Sequencing Center for Infectious Disease"/>
            <person name="Wu L."/>
            <person name="Ma J."/>
        </authorList>
    </citation>
    <scope>NUCLEOTIDE SEQUENCE [LARGE SCALE GENOMIC DNA]</scope>
    <source>
        <strain evidence="3">KCTC 52141</strain>
    </source>
</reference>
<keyword evidence="1" id="KW-1133">Transmembrane helix</keyword>
<name>A0ABV7HPP9_9GAMM</name>
<comment type="caution">
    <text evidence="2">The sequence shown here is derived from an EMBL/GenBank/DDBJ whole genome shotgun (WGS) entry which is preliminary data.</text>
</comment>
<evidence type="ECO:0000313" key="2">
    <source>
        <dbReference type="EMBL" id="MFC3155868.1"/>
    </source>
</evidence>
<accession>A0ABV7HPP9</accession>
<feature type="transmembrane region" description="Helical" evidence="1">
    <location>
        <begin position="103"/>
        <end position="120"/>
    </location>
</feature>